<dbReference type="SUPFAM" id="SSF103473">
    <property type="entry name" value="MFS general substrate transporter"/>
    <property type="match status" value="1"/>
</dbReference>
<evidence type="ECO:0000256" key="3">
    <source>
        <dbReference type="ARBA" id="ARBA00022448"/>
    </source>
</evidence>
<dbReference type="CDD" id="cd17324">
    <property type="entry name" value="MFS_NepI_like"/>
    <property type="match status" value="1"/>
</dbReference>
<feature type="transmembrane region" description="Helical" evidence="8">
    <location>
        <begin position="18"/>
        <end position="36"/>
    </location>
</feature>
<feature type="transmembrane region" description="Helical" evidence="8">
    <location>
        <begin position="173"/>
        <end position="192"/>
    </location>
</feature>
<proteinExistence type="inferred from homology"/>
<comment type="similarity">
    <text evidence="2">Belongs to the major facilitator superfamily.</text>
</comment>
<dbReference type="Proteomes" id="UP000521032">
    <property type="component" value="Unassembled WGS sequence"/>
</dbReference>
<evidence type="ECO:0000313" key="10">
    <source>
        <dbReference type="EMBL" id="CAD2072219.1"/>
    </source>
</evidence>
<evidence type="ECO:0000256" key="1">
    <source>
        <dbReference type="ARBA" id="ARBA00004651"/>
    </source>
</evidence>
<dbReference type="InterPro" id="IPR020846">
    <property type="entry name" value="MFS_dom"/>
</dbReference>
<comment type="subcellular location">
    <subcellularLocation>
        <location evidence="1">Cell membrane</location>
        <topology evidence="1">Multi-pass membrane protein</topology>
    </subcellularLocation>
</comment>
<feature type="transmembrane region" description="Helical" evidence="8">
    <location>
        <begin position="142"/>
        <end position="161"/>
    </location>
</feature>
<evidence type="ECO:0000313" key="11">
    <source>
        <dbReference type="Proteomes" id="UP000521032"/>
    </source>
</evidence>
<dbReference type="Pfam" id="PF07690">
    <property type="entry name" value="MFS_1"/>
    <property type="match status" value="1"/>
</dbReference>
<evidence type="ECO:0000256" key="2">
    <source>
        <dbReference type="ARBA" id="ARBA00008335"/>
    </source>
</evidence>
<dbReference type="RefSeq" id="WP_186084720.1">
    <property type="nucleotide sequence ID" value="NZ_BMDB01000003.1"/>
</dbReference>
<keyword evidence="7 8" id="KW-0472">Membrane</keyword>
<gene>
    <name evidence="10" type="primary">ynfM</name>
    <name evidence="10" type="ORF">JEOSCH030_00232</name>
</gene>
<keyword evidence="5 8" id="KW-0812">Transmembrane</keyword>
<keyword evidence="4" id="KW-1003">Cell membrane</keyword>
<feature type="transmembrane region" description="Helical" evidence="8">
    <location>
        <begin position="370"/>
        <end position="389"/>
    </location>
</feature>
<accession>A0A6V7R471</accession>
<dbReference type="GO" id="GO:0005886">
    <property type="term" value="C:plasma membrane"/>
    <property type="evidence" value="ECO:0007669"/>
    <property type="project" value="UniProtKB-SubCell"/>
</dbReference>
<feature type="transmembrane region" description="Helical" evidence="8">
    <location>
        <begin position="109"/>
        <end position="130"/>
    </location>
</feature>
<name>A0A6V7R471_9BACL</name>
<sequence length="399" mass="43721">MDHEDTYIIKGTKEYTKLNIAFFLAGFTIFSVLYSVQPLMPYFVDIYGISETRASLVLSSSTVALALAMLVYGALSEVIGRRKIMIFSVISVSLFALVMPFVHNFDVLVFLRLVQGVCLAGLPAIAMAFISEEVSPVSQASAIGIYISGNAFGGAFGRIFTNYVSSLYGLENGLLAISILSVIATVLFVVMLPPSRHFVKVELNVRELLGAYKDHLMNRALLQPFMLGLLLMGGNIALFNYISFELINNYGIKAQYVSFLYLLFLLGIISSMTIGRVSNQFGIFNSLEYNLLLFIGGALITLVPSVTVKVIGLGLTIFGFFGGHSMASSMVGHRARDHRAQATSLYLLFYYTGTSLGGTVGGIFYSHMHWPGVVILAVVFMICALLILFNMKHVKNTPF</sequence>
<evidence type="ECO:0000256" key="5">
    <source>
        <dbReference type="ARBA" id="ARBA00022692"/>
    </source>
</evidence>
<reference evidence="10 11" key="1">
    <citation type="submission" date="2020-07" db="EMBL/GenBank/DDBJ databases">
        <authorList>
            <person name="Criscuolo A."/>
        </authorList>
    </citation>
    <scope>NUCLEOTIDE SEQUENCE [LARGE SCALE GENOMIC DNA]</scope>
    <source>
        <strain evidence="11">CIP 111030</strain>
    </source>
</reference>
<dbReference type="InterPro" id="IPR036259">
    <property type="entry name" value="MFS_trans_sf"/>
</dbReference>
<feature type="transmembrane region" description="Helical" evidence="8">
    <location>
        <begin position="256"/>
        <end position="275"/>
    </location>
</feature>
<dbReference type="PANTHER" id="PTHR43271:SF1">
    <property type="entry name" value="INNER MEMBRANE TRANSPORT PROTEIN YNFM"/>
    <property type="match status" value="1"/>
</dbReference>
<evidence type="ECO:0000259" key="9">
    <source>
        <dbReference type="PROSITE" id="PS50850"/>
    </source>
</evidence>
<comment type="caution">
    <text evidence="10">The sequence shown here is derived from an EMBL/GenBank/DDBJ whole genome shotgun (WGS) entry which is preliminary data.</text>
</comment>
<protein>
    <submittedName>
        <fullName evidence="10">Inner membrane transport protein YnfM</fullName>
    </submittedName>
</protein>
<feature type="transmembrane region" description="Helical" evidence="8">
    <location>
        <begin position="344"/>
        <end position="364"/>
    </location>
</feature>
<keyword evidence="11" id="KW-1185">Reference proteome</keyword>
<dbReference type="PANTHER" id="PTHR43271">
    <property type="entry name" value="BLL2771 PROTEIN"/>
    <property type="match status" value="1"/>
</dbReference>
<dbReference type="EMBL" id="CAJEWE010000004">
    <property type="protein sequence ID" value="CAD2072219.1"/>
    <property type="molecule type" value="Genomic_DNA"/>
</dbReference>
<feature type="transmembrane region" description="Helical" evidence="8">
    <location>
        <begin position="56"/>
        <end position="75"/>
    </location>
</feature>
<feature type="transmembrane region" description="Helical" evidence="8">
    <location>
        <begin position="225"/>
        <end position="244"/>
    </location>
</feature>
<evidence type="ECO:0000256" key="8">
    <source>
        <dbReference type="SAM" id="Phobius"/>
    </source>
</evidence>
<dbReference type="GO" id="GO:0022857">
    <property type="term" value="F:transmembrane transporter activity"/>
    <property type="evidence" value="ECO:0007669"/>
    <property type="project" value="InterPro"/>
</dbReference>
<feature type="transmembrane region" description="Helical" evidence="8">
    <location>
        <begin position="84"/>
        <end position="103"/>
    </location>
</feature>
<dbReference type="PROSITE" id="PS50850">
    <property type="entry name" value="MFS"/>
    <property type="match status" value="1"/>
</dbReference>
<organism evidence="10 11">
    <name type="scientific">Phocicoccus schoeneichii</name>
    <dbReference type="NCBI Taxonomy" id="1812261"/>
    <lineage>
        <taxon>Bacteria</taxon>
        <taxon>Bacillati</taxon>
        <taxon>Bacillota</taxon>
        <taxon>Bacilli</taxon>
        <taxon>Bacillales</taxon>
        <taxon>Salinicoccaceae</taxon>
        <taxon>Phocicoccus</taxon>
    </lineage>
</organism>
<keyword evidence="3" id="KW-0813">Transport</keyword>
<dbReference type="AlphaFoldDB" id="A0A6V7R471"/>
<evidence type="ECO:0000256" key="4">
    <source>
        <dbReference type="ARBA" id="ARBA00022475"/>
    </source>
</evidence>
<evidence type="ECO:0000256" key="7">
    <source>
        <dbReference type="ARBA" id="ARBA00023136"/>
    </source>
</evidence>
<feature type="transmembrane region" description="Helical" evidence="8">
    <location>
        <begin position="287"/>
        <end position="304"/>
    </location>
</feature>
<dbReference type="InterPro" id="IPR011701">
    <property type="entry name" value="MFS"/>
</dbReference>
<feature type="domain" description="Major facilitator superfamily (MFS) profile" evidence="9">
    <location>
        <begin position="14"/>
        <end position="395"/>
    </location>
</feature>
<dbReference type="Gene3D" id="1.20.1250.20">
    <property type="entry name" value="MFS general substrate transporter like domains"/>
    <property type="match status" value="1"/>
</dbReference>
<evidence type="ECO:0000256" key="6">
    <source>
        <dbReference type="ARBA" id="ARBA00022989"/>
    </source>
</evidence>
<keyword evidence="6 8" id="KW-1133">Transmembrane helix</keyword>